<dbReference type="InterPro" id="IPR012347">
    <property type="entry name" value="Ferritin-like"/>
</dbReference>
<proteinExistence type="predicted"/>
<dbReference type="Pfam" id="PF19174">
    <property type="entry name" value="DUF5856"/>
    <property type="match status" value="1"/>
</dbReference>
<name>A0A6J7WTV4_9CAUD</name>
<dbReference type="InterPro" id="IPR009078">
    <property type="entry name" value="Ferritin-like_SF"/>
</dbReference>
<dbReference type="InterPro" id="IPR043876">
    <property type="entry name" value="DUF5856"/>
</dbReference>
<sequence length="120" mass="13224">MIEQLISRTFATRNAAHVAHWQAKGSGSFARHMALDEFYNDVIDSLDSLVEAYMGVYGIIPDVPTASAPTGDILGVLSQDVRWIKTNASELTKDYSALMNLVDNISAVYLKAIYKLKNLS</sequence>
<evidence type="ECO:0000313" key="1">
    <source>
        <dbReference type="EMBL" id="CAB5220245.1"/>
    </source>
</evidence>
<gene>
    <name evidence="1" type="ORF">UFOVP235_18</name>
</gene>
<dbReference type="EMBL" id="LR798282">
    <property type="protein sequence ID" value="CAB5220245.1"/>
    <property type="molecule type" value="Genomic_DNA"/>
</dbReference>
<accession>A0A6J7WTV4</accession>
<organism evidence="1">
    <name type="scientific">uncultured Caudovirales phage</name>
    <dbReference type="NCBI Taxonomy" id="2100421"/>
    <lineage>
        <taxon>Viruses</taxon>
        <taxon>Duplodnaviria</taxon>
        <taxon>Heunggongvirae</taxon>
        <taxon>Uroviricota</taxon>
        <taxon>Caudoviricetes</taxon>
        <taxon>Peduoviridae</taxon>
        <taxon>Maltschvirus</taxon>
        <taxon>Maltschvirus maltsch</taxon>
    </lineage>
</organism>
<protein>
    <submittedName>
        <fullName evidence="1">Uncharacterized protein</fullName>
    </submittedName>
</protein>
<dbReference type="Gene3D" id="1.20.1260.10">
    <property type="match status" value="1"/>
</dbReference>
<dbReference type="SUPFAM" id="SSF47240">
    <property type="entry name" value="Ferritin-like"/>
    <property type="match status" value="1"/>
</dbReference>
<reference evidence="1" key="1">
    <citation type="submission" date="2020-05" db="EMBL/GenBank/DDBJ databases">
        <authorList>
            <person name="Chiriac C."/>
            <person name="Salcher M."/>
            <person name="Ghai R."/>
            <person name="Kavagutti S V."/>
        </authorList>
    </citation>
    <scope>NUCLEOTIDE SEQUENCE</scope>
</reference>